<gene>
    <name evidence="4" type="ORF">D1164_15920</name>
</gene>
<dbReference type="PANTHER" id="PTHR13774">
    <property type="entry name" value="PHENAZINE BIOSYNTHESIS PROTEIN"/>
    <property type="match status" value="1"/>
</dbReference>
<dbReference type="PIRSF" id="PIRSF016184">
    <property type="entry name" value="PhzC_PhzF"/>
    <property type="match status" value="1"/>
</dbReference>
<evidence type="ECO:0000256" key="2">
    <source>
        <dbReference type="ARBA" id="ARBA00023235"/>
    </source>
</evidence>
<evidence type="ECO:0000256" key="1">
    <source>
        <dbReference type="ARBA" id="ARBA00008270"/>
    </source>
</evidence>
<dbReference type="SUPFAM" id="SSF54506">
    <property type="entry name" value="Diaminopimelate epimerase-like"/>
    <property type="match status" value="1"/>
</dbReference>
<keyword evidence="5" id="KW-1185">Reference proteome</keyword>
<keyword evidence="2" id="KW-0413">Isomerase</keyword>
<reference evidence="4 5" key="1">
    <citation type="journal article" date="2015" name="Int. J. Syst. Evol. Microbiol.">
        <title>Mariniphaga sediminis sp. nov., isolated from coastal sediment.</title>
        <authorList>
            <person name="Wang F.Q."/>
            <person name="Shen Q.Y."/>
            <person name="Chen G.J."/>
            <person name="Du Z.J."/>
        </authorList>
    </citation>
    <scope>NUCLEOTIDE SEQUENCE [LARGE SCALE GENOMIC DNA]</scope>
    <source>
        <strain evidence="4 5">SY21</strain>
    </source>
</reference>
<evidence type="ECO:0000313" key="5">
    <source>
        <dbReference type="Proteomes" id="UP000266441"/>
    </source>
</evidence>
<sequence>MKLTLYQADAFTEKVFSGNPAAVVPLQEWLPDQTMQNIAEENNLSETAFFIPDNQDFHIRWFTPTTEVNLCGHATLASAHVLFNHLGYPEPQIRFQSKSGLLKVKKAGDLLVLDFPVSELKETDLPEKTLKAFNIKPKKCYKGREDLLFVYHEEKEIQSLQPDFLSLKTLGSRGVIATAPASNSAFDFVSRFFAPGAGIDEDPVTGSAHTMLIPYWAKKLGKNEMVARQISKRGGIIYCKNLGQRVEIGGKAVTFLKGEIVI</sequence>
<organism evidence="4 5">
    <name type="scientific">Mariniphaga sediminis</name>
    <dbReference type="NCBI Taxonomy" id="1628158"/>
    <lineage>
        <taxon>Bacteria</taxon>
        <taxon>Pseudomonadati</taxon>
        <taxon>Bacteroidota</taxon>
        <taxon>Bacteroidia</taxon>
        <taxon>Marinilabiliales</taxon>
        <taxon>Prolixibacteraceae</taxon>
        <taxon>Mariniphaga</taxon>
    </lineage>
</organism>
<dbReference type="GO" id="GO:0016853">
    <property type="term" value="F:isomerase activity"/>
    <property type="evidence" value="ECO:0007669"/>
    <property type="project" value="UniProtKB-KW"/>
</dbReference>
<name>A0A399CWE0_9BACT</name>
<dbReference type="PANTHER" id="PTHR13774:SF17">
    <property type="entry name" value="PHENAZINE BIOSYNTHESIS-LIKE DOMAIN-CONTAINING PROTEIN"/>
    <property type="match status" value="1"/>
</dbReference>
<accession>A0A399CWE0</accession>
<dbReference type="NCBIfam" id="TIGR00654">
    <property type="entry name" value="PhzF_family"/>
    <property type="match status" value="1"/>
</dbReference>
<evidence type="ECO:0000256" key="3">
    <source>
        <dbReference type="PIRSR" id="PIRSR016184-1"/>
    </source>
</evidence>
<dbReference type="GO" id="GO:0005737">
    <property type="term" value="C:cytoplasm"/>
    <property type="evidence" value="ECO:0007669"/>
    <property type="project" value="TreeGrafter"/>
</dbReference>
<dbReference type="RefSeq" id="WP_119350887.1">
    <property type="nucleotide sequence ID" value="NZ_QWET01000013.1"/>
</dbReference>
<evidence type="ECO:0000313" key="4">
    <source>
        <dbReference type="EMBL" id="RIH64055.1"/>
    </source>
</evidence>
<dbReference type="Pfam" id="PF02567">
    <property type="entry name" value="PhzC-PhzF"/>
    <property type="match status" value="1"/>
</dbReference>
<dbReference type="Proteomes" id="UP000266441">
    <property type="component" value="Unassembled WGS sequence"/>
</dbReference>
<dbReference type="OrthoDB" id="9788221at2"/>
<protein>
    <submittedName>
        <fullName evidence="4">PhzF family phenazine biosynthesis protein</fullName>
    </submittedName>
</protein>
<proteinExistence type="inferred from homology"/>
<dbReference type="InterPro" id="IPR003719">
    <property type="entry name" value="Phenazine_PhzF-like"/>
</dbReference>
<feature type="active site" evidence="3">
    <location>
        <position position="46"/>
    </location>
</feature>
<comment type="similarity">
    <text evidence="1">Belongs to the PhzF family.</text>
</comment>
<dbReference type="Gene3D" id="3.10.310.10">
    <property type="entry name" value="Diaminopimelate Epimerase, Chain A, domain 1"/>
    <property type="match status" value="2"/>
</dbReference>
<dbReference type="AlphaFoldDB" id="A0A399CWE0"/>
<dbReference type="EMBL" id="QWET01000013">
    <property type="protein sequence ID" value="RIH64055.1"/>
    <property type="molecule type" value="Genomic_DNA"/>
</dbReference>
<comment type="caution">
    <text evidence="4">The sequence shown here is derived from an EMBL/GenBank/DDBJ whole genome shotgun (WGS) entry which is preliminary data.</text>
</comment>